<feature type="domain" description="Globin" evidence="16">
    <location>
        <begin position="2"/>
        <end position="139"/>
    </location>
</feature>
<keyword evidence="7" id="KW-0285">Flavoprotein</keyword>
<keyword evidence="19" id="KW-1185">Reference proteome</keyword>
<evidence type="ECO:0000256" key="11">
    <source>
        <dbReference type="ARBA" id="ARBA00023002"/>
    </source>
</evidence>
<sequence length="417" mass="46740">MALNYQEAKIIKGTVPILKEHGEQLTSTFYKTMLHDHPELNNYFNTVNQATGRQPRALTAVILHFAANISHTSELIPKLERVCNKHCSLAIKPEHYEIVGKYLLQAFARILGATMTPEVHAAWHKAYWILARMLIGREAQLYRDFEKWTGWRKFRLEGKVAESDDIWSFRLVPVDGKSLPTFLPGQYISVQVDAPALGYLQSRQYALSDSPKPDHYRITIKRDPGSQYSNTVSSCYFHPGIVSNILVDQMSNGDTVNVSHPAGEFYLDTNNPSSVPLVLVSAGVGVAPLMSMLNSVAELQPGRQVSWIHGSRRGIPFESQVRQVKRAGALPHLRVNMFETDLAGRRLTGVSGGYDFRMDLQRLGREDLFLDHGGTEYYVCGPEQFMIEVRDYLQSEGVAAGQTKYGFFSTGDAAVKS</sequence>
<dbReference type="GO" id="GO:0046872">
    <property type="term" value="F:metal ion binding"/>
    <property type="evidence" value="ECO:0007669"/>
    <property type="project" value="UniProtKB-KW"/>
</dbReference>
<evidence type="ECO:0000259" key="17">
    <source>
        <dbReference type="PROSITE" id="PS51384"/>
    </source>
</evidence>
<dbReference type="InterPro" id="IPR000971">
    <property type="entry name" value="Globin"/>
</dbReference>
<name>A0AAJ0BZC9_9PEZI</name>
<dbReference type="PANTHER" id="PTHR43396:SF3">
    <property type="entry name" value="FLAVOHEMOPROTEIN"/>
    <property type="match status" value="1"/>
</dbReference>
<evidence type="ECO:0000256" key="10">
    <source>
        <dbReference type="ARBA" id="ARBA00022857"/>
    </source>
</evidence>
<dbReference type="InterPro" id="IPR001433">
    <property type="entry name" value="OxRdtase_FAD/NAD-bd"/>
</dbReference>
<evidence type="ECO:0000256" key="15">
    <source>
        <dbReference type="ARBA" id="ARBA00049433"/>
    </source>
</evidence>
<dbReference type="CDD" id="cd08922">
    <property type="entry name" value="FHb-globin"/>
    <property type="match status" value="1"/>
</dbReference>
<dbReference type="GO" id="GO:0046210">
    <property type="term" value="P:nitric oxide catabolic process"/>
    <property type="evidence" value="ECO:0007669"/>
    <property type="project" value="TreeGrafter"/>
</dbReference>
<reference evidence="18" key="1">
    <citation type="submission" date="2023-06" db="EMBL/GenBank/DDBJ databases">
        <title>Genome-scale phylogeny and comparative genomics of the fungal order Sordariales.</title>
        <authorList>
            <consortium name="Lawrence Berkeley National Laboratory"/>
            <person name="Hensen N."/>
            <person name="Bonometti L."/>
            <person name="Westerberg I."/>
            <person name="Brannstrom I.O."/>
            <person name="Guillou S."/>
            <person name="Cros-Aarteil S."/>
            <person name="Calhoun S."/>
            <person name="Haridas S."/>
            <person name="Kuo A."/>
            <person name="Mondo S."/>
            <person name="Pangilinan J."/>
            <person name="Riley R."/>
            <person name="Labutti K."/>
            <person name="Andreopoulos B."/>
            <person name="Lipzen A."/>
            <person name="Chen C."/>
            <person name="Yanf M."/>
            <person name="Daum C."/>
            <person name="Ng V."/>
            <person name="Clum A."/>
            <person name="Steindorff A."/>
            <person name="Ohm R."/>
            <person name="Martin F."/>
            <person name="Silar P."/>
            <person name="Natvig D."/>
            <person name="Lalanne C."/>
            <person name="Gautier V."/>
            <person name="Ament-Velasquez S.L."/>
            <person name="Kruys A."/>
            <person name="Hutchinson M.I."/>
            <person name="Powell A.J."/>
            <person name="Barry K."/>
            <person name="Miller A.N."/>
            <person name="Grigoriev I.V."/>
            <person name="Debuchy R."/>
            <person name="Gladieux P."/>
            <person name="Thoren M.H."/>
            <person name="Johannesson H."/>
        </authorList>
    </citation>
    <scope>NUCLEOTIDE SEQUENCE</scope>
    <source>
        <strain evidence="18">8032-3</strain>
    </source>
</reference>
<organism evidence="18 19">
    <name type="scientific">Phialemonium atrogriseum</name>
    <dbReference type="NCBI Taxonomy" id="1093897"/>
    <lineage>
        <taxon>Eukaryota</taxon>
        <taxon>Fungi</taxon>
        <taxon>Dikarya</taxon>
        <taxon>Ascomycota</taxon>
        <taxon>Pezizomycotina</taxon>
        <taxon>Sordariomycetes</taxon>
        <taxon>Sordariomycetidae</taxon>
        <taxon>Cephalothecales</taxon>
        <taxon>Cephalothecaceae</taxon>
        <taxon>Phialemonium</taxon>
    </lineage>
</organism>
<dbReference type="PRINTS" id="PR00371">
    <property type="entry name" value="FPNCR"/>
</dbReference>
<evidence type="ECO:0000256" key="5">
    <source>
        <dbReference type="ARBA" id="ARBA00022575"/>
    </source>
</evidence>
<evidence type="ECO:0000256" key="8">
    <source>
        <dbReference type="ARBA" id="ARBA00022723"/>
    </source>
</evidence>
<evidence type="ECO:0000259" key="16">
    <source>
        <dbReference type="PROSITE" id="PS01033"/>
    </source>
</evidence>
<dbReference type="FunFam" id="2.40.30.10:FF:000034">
    <property type="entry name" value="Flavohemoprotein"/>
    <property type="match status" value="1"/>
</dbReference>
<evidence type="ECO:0000256" key="13">
    <source>
        <dbReference type="ARBA" id="ARBA00023027"/>
    </source>
</evidence>
<dbReference type="Gene3D" id="1.10.490.10">
    <property type="entry name" value="Globins"/>
    <property type="match status" value="1"/>
</dbReference>
<dbReference type="RefSeq" id="XP_060283308.1">
    <property type="nucleotide sequence ID" value="XM_060426084.1"/>
</dbReference>
<gene>
    <name evidence="18" type="ORF">QBC33DRAFT_515269</name>
</gene>
<dbReference type="InterPro" id="IPR009050">
    <property type="entry name" value="Globin-like_sf"/>
</dbReference>
<dbReference type="InterPro" id="IPR017938">
    <property type="entry name" value="Riboflavin_synthase-like_b-brl"/>
</dbReference>
<dbReference type="Gene3D" id="2.40.30.10">
    <property type="entry name" value="Translation factors"/>
    <property type="match status" value="1"/>
</dbReference>
<dbReference type="GO" id="GO:0008941">
    <property type="term" value="F:nitric oxide dioxygenase NAD(P)H activity"/>
    <property type="evidence" value="ECO:0007669"/>
    <property type="project" value="UniProtKB-EC"/>
</dbReference>
<dbReference type="PROSITE" id="PS51384">
    <property type="entry name" value="FAD_FR"/>
    <property type="match status" value="1"/>
</dbReference>
<evidence type="ECO:0000256" key="4">
    <source>
        <dbReference type="ARBA" id="ARBA00012229"/>
    </source>
</evidence>
<evidence type="ECO:0000256" key="1">
    <source>
        <dbReference type="ARBA" id="ARBA00001970"/>
    </source>
</evidence>
<keyword evidence="12" id="KW-0408">Iron</keyword>
<dbReference type="InterPro" id="IPR017927">
    <property type="entry name" value="FAD-bd_FR_type"/>
</dbReference>
<dbReference type="InterPro" id="IPR008333">
    <property type="entry name" value="Cbr1-like_FAD-bd_dom"/>
</dbReference>
<evidence type="ECO:0000256" key="14">
    <source>
        <dbReference type="ARBA" id="ARBA00048649"/>
    </source>
</evidence>
<evidence type="ECO:0000313" key="19">
    <source>
        <dbReference type="Proteomes" id="UP001244011"/>
    </source>
</evidence>
<comment type="cofactor">
    <cofactor evidence="2">
        <name>FAD</name>
        <dbReference type="ChEBI" id="CHEBI:57692"/>
    </cofactor>
</comment>
<keyword evidence="11" id="KW-0560">Oxidoreductase</keyword>
<dbReference type="InterPro" id="IPR039261">
    <property type="entry name" value="FNR_nucleotide-bd"/>
</dbReference>
<dbReference type="EMBL" id="MU839009">
    <property type="protein sequence ID" value="KAK1767095.1"/>
    <property type="molecule type" value="Genomic_DNA"/>
</dbReference>
<dbReference type="PROSITE" id="PS01033">
    <property type="entry name" value="GLOBIN"/>
    <property type="match status" value="1"/>
</dbReference>
<keyword evidence="6" id="KW-0349">Heme</keyword>
<dbReference type="EC" id="1.14.12.17" evidence="4"/>
<dbReference type="FunFam" id="1.10.490.10:FF:000003">
    <property type="entry name" value="Flavohemoprotein"/>
    <property type="match status" value="1"/>
</dbReference>
<keyword evidence="13" id="KW-0520">NAD</keyword>
<dbReference type="Gene3D" id="3.40.50.80">
    <property type="entry name" value="Nucleotide-binding domain of ferredoxin-NADP reductase (FNR) module"/>
    <property type="match status" value="1"/>
</dbReference>
<evidence type="ECO:0000256" key="6">
    <source>
        <dbReference type="ARBA" id="ARBA00022617"/>
    </source>
</evidence>
<keyword evidence="8" id="KW-0479">Metal-binding</keyword>
<dbReference type="Pfam" id="PF00970">
    <property type="entry name" value="FAD_binding_6"/>
    <property type="match status" value="1"/>
</dbReference>
<dbReference type="InterPro" id="IPR001709">
    <property type="entry name" value="Flavoprot_Pyr_Nucl_cyt_Rdtase"/>
</dbReference>
<proteinExistence type="inferred from homology"/>
<comment type="similarity">
    <text evidence="3">In the C-terminal section; belongs to the flavoprotein pyridine nucleotide cytochrome reductase family.</text>
</comment>
<dbReference type="GO" id="GO:0009636">
    <property type="term" value="P:response to toxic substance"/>
    <property type="evidence" value="ECO:0007669"/>
    <property type="project" value="UniProtKB-KW"/>
</dbReference>
<dbReference type="Pfam" id="PF00042">
    <property type="entry name" value="Globin"/>
    <property type="match status" value="1"/>
</dbReference>
<dbReference type="Proteomes" id="UP001244011">
    <property type="component" value="Unassembled WGS sequence"/>
</dbReference>
<feature type="domain" description="FAD-binding FR-type" evidence="17">
    <location>
        <begin position="149"/>
        <end position="268"/>
    </location>
</feature>
<keyword evidence="5" id="KW-0216">Detoxification</keyword>
<dbReference type="GO" id="GO:0071949">
    <property type="term" value="F:FAD binding"/>
    <property type="evidence" value="ECO:0007669"/>
    <property type="project" value="TreeGrafter"/>
</dbReference>
<dbReference type="GO" id="GO:0071500">
    <property type="term" value="P:cellular response to nitrosative stress"/>
    <property type="evidence" value="ECO:0007669"/>
    <property type="project" value="TreeGrafter"/>
</dbReference>
<dbReference type="GeneID" id="85309271"/>
<dbReference type="AlphaFoldDB" id="A0AAJ0BZC9"/>
<dbReference type="SUPFAM" id="SSF52343">
    <property type="entry name" value="Ferredoxin reductase-like, C-terminal NADP-linked domain"/>
    <property type="match status" value="1"/>
</dbReference>
<dbReference type="InterPro" id="IPR012292">
    <property type="entry name" value="Globin/Proto"/>
</dbReference>
<evidence type="ECO:0000313" key="18">
    <source>
        <dbReference type="EMBL" id="KAK1767095.1"/>
    </source>
</evidence>
<evidence type="ECO:0000256" key="2">
    <source>
        <dbReference type="ARBA" id="ARBA00001974"/>
    </source>
</evidence>
<evidence type="ECO:0000256" key="12">
    <source>
        <dbReference type="ARBA" id="ARBA00023004"/>
    </source>
</evidence>
<dbReference type="GO" id="GO:0020037">
    <property type="term" value="F:heme binding"/>
    <property type="evidence" value="ECO:0007669"/>
    <property type="project" value="InterPro"/>
</dbReference>
<comment type="catalytic activity">
    <reaction evidence="14">
        <text>2 nitric oxide + NADH + 2 O2 = 2 nitrate + NAD(+) + H(+)</text>
        <dbReference type="Rhea" id="RHEA:19469"/>
        <dbReference type="ChEBI" id="CHEBI:15378"/>
        <dbReference type="ChEBI" id="CHEBI:15379"/>
        <dbReference type="ChEBI" id="CHEBI:16480"/>
        <dbReference type="ChEBI" id="CHEBI:17632"/>
        <dbReference type="ChEBI" id="CHEBI:57540"/>
        <dbReference type="ChEBI" id="CHEBI:57945"/>
        <dbReference type="EC" id="1.14.12.17"/>
    </reaction>
</comment>
<dbReference type="SUPFAM" id="SSF46458">
    <property type="entry name" value="Globin-like"/>
    <property type="match status" value="1"/>
</dbReference>
<protein>
    <recommendedName>
        <fullName evidence="4">nitric oxide dioxygenase</fullName>
        <ecNumber evidence="4">1.14.12.17</ecNumber>
    </recommendedName>
</protein>
<comment type="cofactor">
    <cofactor evidence="1">
        <name>heme b</name>
        <dbReference type="ChEBI" id="CHEBI:60344"/>
    </cofactor>
</comment>
<dbReference type="CDD" id="cd06184">
    <property type="entry name" value="flavohem_like_fad_nad_binding"/>
    <property type="match status" value="1"/>
</dbReference>
<evidence type="ECO:0000256" key="7">
    <source>
        <dbReference type="ARBA" id="ARBA00022630"/>
    </source>
</evidence>
<accession>A0AAJ0BZC9</accession>
<dbReference type="Pfam" id="PF00175">
    <property type="entry name" value="NAD_binding_1"/>
    <property type="match status" value="1"/>
</dbReference>
<dbReference type="PANTHER" id="PTHR43396">
    <property type="entry name" value="FLAVOHEMOPROTEIN"/>
    <property type="match status" value="1"/>
</dbReference>
<keyword evidence="10" id="KW-0521">NADP</keyword>
<comment type="catalytic activity">
    <reaction evidence="15">
        <text>2 nitric oxide + NADPH + 2 O2 = 2 nitrate + NADP(+) + H(+)</text>
        <dbReference type="Rhea" id="RHEA:19465"/>
        <dbReference type="ChEBI" id="CHEBI:15378"/>
        <dbReference type="ChEBI" id="CHEBI:15379"/>
        <dbReference type="ChEBI" id="CHEBI:16480"/>
        <dbReference type="ChEBI" id="CHEBI:17632"/>
        <dbReference type="ChEBI" id="CHEBI:57783"/>
        <dbReference type="ChEBI" id="CHEBI:58349"/>
        <dbReference type="EC" id="1.14.12.17"/>
    </reaction>
</comment>
<keyword evidence="9" id="KW-0274">FAD</keyword>
<evidence type="ECO:0000256" key="9">
    <source>
        <dbReference type="ARBA" id="ARBA00022827"/>
    </source>
</evidence>
<dbReference type="SUPFAM" id="SSF63380">
    <property type="entry name" value="Riboflavin synthase domain-like"/>
    <property type="match status" value="1"/>
</dbReference>
<evidence type="ECO:0000256" key="3">
    <source>
        <dbReference type="ARBA" id="ARBA00006401"/>
    </source>
</evidence>
<dbReference type="GO" id="GO:0019825">
    <property type="term" value="F:oxygen binding"/>
    <property type="evidence" value="ECO:0007669"/>
    <property type="project" value="InterPro"/>
</dbReference>
<comment type="caution">
    <text evidence="18">The sequence shown here is derived from an EMBL/GenBank/DDBJ whole genome shotgun (WGS) entry which is preliminary data.</text>
</comment>